<evidence type="ECO:0000313" key="5">
    <source>
        <dbReference type="Proteomes" id="UP001524502"/>
    </source>
</evidence>
<evidence type="ECO:0000256" key="1">
    <source>
        <dbReference type="ARBA" id="ARBA00023125"/>
    </source>
</evidence>
<sequence>MKSKSDTKQRILDSSLELFASRGYSGTSMNDIISQVGISKGSVYWHFKSKEEIFVRVLTTNYAKWIDLINSELKGIDDPIEKLKKYGELFISTVEMPIWRIAPETYWNEFSEENQKILDKCFSLDDEIILNIFNDALDKGLLKYEDTKKLTWFYISSLEGMFEKVILSYKSKDGDRKKAEDYAVSAISFFLDTITV</sequence>
<feature type="domain" description="HTH tetR-type" evidence="3">
    <location>
        <begin position="5"/>
        <end position="65"/>
    </location>
</feature>
<dbReference type="InterPro" id="IPR009057">
    <property type="entry name" value="Homeodomain-like_sf"/>
</dbReference>
<proteinExistence type="predicted"/>
<dbReference type="PROSITE" id="PS50977">
    <property type="entry name" value="HTH_TETR_2"/>
    <property type="match status" value="1"/>
</dbReference>
<dbReference type="EMBL" id="JANFXK010000004">
    <property type="protein sequence ID" value="MCQ4636212.1"/>
    <property type="molecule type" value="Genomic_DNA"/>
</dbReference>
<dbReference type="RefSeq" id="WP_256131388.1">
    <property type="nucleotide sequence ID" value="NZ_JANFXK010000004.1"/>
</dbReference>
<protein>
    <submittedName>
        <fullName evidence="4">TetR/AcrR family transcriptional regulator</fullName>
    </submittedName>
</protein>
<dbReference type="Gene3D" id="1.10.357.10">
    <property type="entry name" value="Tetracycline Repressor, domain 2"/>
    <property type="match status" value="1"/>
</dbReference>
<dbReference type="PANTHER" id="PTHR43479">
    <property type="entry name" value="ACREF/ENVCD OPERON REPRESSOR-RELATED"/>
    <property type="match status" value="1"/>
</dbReference>
<evidence type="ECO:0000313" key="4">
    <source>
        <dbReference type="EMBL" id="MCQ4636212.1"/>
    </source>
</evidence>
<accession>A0ABT1RM17</accession>
<dbReference type="Gene3D" id="1.10.10.60">
    <property type="entry name" value="Homeodomain-like"/>
    <property type="match status" value="1"/>
</dbReference>
<feature type="DNA-binding region" description="H-T-H motif" evidence="2">
    <location>
        <begin position="28"/>
        <end position="47"/>
    </location>
</feature>
<name>A0ABT1RM17_9FIRM</name>
<dbReference type="InterPro" id="IPR001647">
    <property type="entry name" value="HTH_TetR"/>
</dbReference>
<dbReference type="InterPro" id="IPR023772">
    <property type="entry name" value="DNA-bd_HTH_TetR-type_CS"/>
</dbReference>
<keyword evidence="1 2" id="KW-0238">DNA-binding</keyword>
<dbReference type="PRINTS" id="PR00455">
    <property type="entry name" value="HTHTETR"/>
</dbReference>
<evidence type="ECO:0000259" key="3">
    <source>
        <dbReference type="PROSITE" id="PS50977"/>
    </source>
</evidence>
<reference evidence="4 5" key="1">
    <citation type="submission" date="2022-06" db="EMBL/GenBank/DDBJ databases">
        <title>Isolation of gut microbiota from human fecal samples.</title>
        <authorList>
            <person name="Pamer E.G."/>
            <person name="Barat B."/>
            <person name="Waligurski E."/>
            <person name="Medina S."/>
            <person name="Paddock L."/>
            <person name="Mostad J."/>
        </authorList>
    </citation>
    <scope>NUCLEOTIDE SEQUENCE [LARGE SCALE GENOMIC DNA]</scope>
    <source>
        <strain evidence="4 5">SL.3.17</strain>
    </source>
</reference>
<comment type="caution">
    <text evidence="4">The sequence shown here is derived from an EMBL/GenBank/DDBJ whole genome shotgun (WGS) entry which is preliminary data.</text>
</comment>
<dbReference type="Proteomes" id="UP001524502">
    <property type="component" value="Unassembled WGS sequence"/>
</dbReference>
<gene>
    <name evidence="4" type="ORF">NE619_05685</name>
</gene>
<dbReference type="InterPro" id="IPR050624">
    <property type="entry name" value="HTH-type_Tx_Regulator"/>
</dbReference>
<evidence type="ECO:0000256" key="2">
    <source>
        <dbReference type="PROSITE-ProRule" id="PRU00335"/>
    </source>
</evidence>
<dbReference type="PANTHER" id="PTHR43479:SF11">
    <property type="entry name" value="ACREF_ENVCD OPERON REPRESSOR-RELATED"/>
    <property type="match status" value="1"/>
</dbReference>
<organism evidence="4 5">
    <name type="scientific">Anaerovorax odorimutans</name>
    <dbReference type="NCBI Taxonomy" id="109327"/>
    <lineage>
        <taxon>Bacteria</taxon>
        <taxon>Bacillati</taxon>
        <taxon>Bacillota</taxon>
        <taxon>Clostridia</taxon>
        <taxon>Peptostreptococcales</taxon>
        <taxon>Anaerovoracaceae</taxon>
        <taxon>Anaerovorax</taxon>
    </lineage>
</organism>
<keyword evidence="5" id="KW-1185">Reference proteome</keyword>
<dbReference type="Pfam" id="PF00440">
    <property type="entry name" value="TetR_N"/>
    <property type="match status" value="1"/>
</dbReference>
<dbReference type="SUPFAM" id="SSF46689">
    <property type="entry name" value="Homeodomain-like"/>
    <property type="match status" value="1"/>
</dbReference>
<dbReference type="PROSITE" id="PS01081">
    <property type="entry name" value="HTH_TETR_1"/>
    <property type="match status" value="1"/>
</dbReference>